<accession>A0AC61PJV2</accession>
<comment type="caution">
    <text evidence="1">The sequence shown here is derived from an EMBL/GenBank/DDBJ whole genome shotgun (WGS) entry which is preliminary data.</text>
</comment>
<evidence type="ECO:0000313" key="1">
    <source>
        <dbReference type="EMBL" id="SMC49295.1"/>
    </source>
</evidence>
<evidence type="ECO:0000313" key="2">
    <source>
        <dbReference type="Proteomes" id="UP000192328"/>
    </source>
</evidence>
<keyword evidence="2" id="KW-1185">Reference proteome</keyword>
<dbReference type="Proteomes" id="UP000192328">
    <property type="component" value="Unassembled WGS sequence"/>
</dbReference>
<proteinExistence type="predicted"/>
<reference evidence="1" key="1">
    <citation type="submission" date="2017-04" db="EMBL/GenBank/DDBJ databases">
        <authorList>
            <person name="Varghese N."/>
            <person name="Submissions S."/>
        </authorList>
    </citation>
    <scope>NUCLEOTIDE SEQUENCE</scope>
    <source>
        <strain evidence="1">WTE2008</strain>
    </source>
</reference>
<sequence length="310" mass="34504">MRLFHKLISWILVLVLAAAVLPASAEQSPDTAVPSPSPDSTLLRLHQIDIGCGDAYLLTVGDYTVLVDCGTDSTLPIAQHVHNYPLFDYLEAVGIDHVDLYFVTHWHNDHCYNVDTLMELYGREDTVVYGSTPELYAELAPLPTGIYRHLIDGDHFTAGPLDILCVGPVFRDNLVGTFNHDSLNFIVTWGNHRFLFTGDFVERTVCKNWPEETADIDVLSFPHHGLEPMTMTKECFRHMDPRLVLIPGRQAGPVKSFAFHTAYAGKDAVYLSMKDGNLLVTSDGTNLWYAANVVPGELPLGELLPPRTED</sequence>
<organism evidence="1 2">
    <name type="scientific">Aristaeella lactis</name>
    <dbReference type="NCBI Taxonomy" id="3046383"/>
    <lineage>
        <taxon>Bacteria</taxon>
        <taxon>Bacillati</taxon>
        <taxon>Bacillota</taxon>
        <taxon>Clostridia</taxon>
        <taxon>Eubacteriales</taxon>
        <taxon>Aristaeellaceae</taxon>
        <taxon>Aristaeella</taxon>
    </lineage>
</organism>
<protein>
    <submittedName>
        <fullName evidence="1">Metal-dependent hydrolase, beta-lactamase superfamily II</fullName>
    </submittedName>
</protein>
<name>A0AC61PJV2_9FIRM</name>
<keyword evidence="1" id="KW-0378">Hydrolase</keyword>
<dbReference type="EMBL" id="FWXZ01000002">
    <property type="protein sequence ID" value="SMC49295.1"/>
    <property type="molecule type" value="Genomic_DNA"/>
</dbReference>
<gene>
    <name evidence="1" type="ORF">SAMN06297397_1051</name>
</gene>